<protein>
    <submittedName>
        <fullName evidence="1">Uncharacterized protein</fullName>
    </submittedName>
</protein>
<dbReference type="EMBL" id="LSBH01000002">
    <property type="protein sequence ID" value="OAQ84494.1"/>
    <property type="molecule type" value="Genomic_DNA"/>
</dbReference>
<comment type="caution">
    <text evidence="1">The sequence shown here is derived from an EMBL/GenBank/DDBJ whole genome shotgun (WGS) entry which is preliminary data.</text>
</comment>
<accession>A0A179H2V9</accession>
<evidence type="ECO:0000313" key="2">
    <source>
        <dbReference type="Proteomes" id="UP000078240"/>
    </source>
</evidence>
<evidence type="ECO:0000313" key="1">
    <source>
        <dbReference type="EMBL" id="OAQ84494.1"/>
    </source>
</evidence>
<proteinExistence type="predicted"/>
<name>A0A179H2V9_PURLI</name>
<organism evidence="1 2">
    <name type="scientific">Purpureocillium lilacinum</name>
    <name type="common">Paecilomyces lilacinus</name>
    <dbReference type="NCBI Taxonomy" id="33203"/>
    <lineage>
        <taxon>Eukaryota</taxon>
        <taxon>Fungi</taxon>
        <taxon>Dikarya</taxon>
        <taxon>Ascomycota</taxon>
        <taxon>Pezizomycotina</taxon>
        <taxon>Sordariomycetes</taxon>
        <taxon>Hypocreomycetidae</taxon>
        <taxon>Hypocreales</taxon>
        <taxon>Ophiocordycipitaceae</taxon>
        <taxon>Purpureocillium</taxon>
    </lineage>
</organism>
<dbReference type="AlphaFoldDB" id="A0A179H2V9"/>
<sequence length="107" mass="11761">MPWVKPSLRTRLLPRRGWTLPDAVSSARCQSSDTRRWLGNASGGPCNGFDELGPGVQGERRSVGICSIVRTGFGSLSRPESLEKGGWEEFRDGRSRADVWARSNVSV</sequence>
<reference evidence="1 2" key="1">
    <citation type="submission" date="2016-01" db="EMBL/GenBank/DDBJ databases">
        <title>Biosynthesis of antibiotic leucinostatins and their inhibition on Phytophthora in bio-control Purpureocillium lilacinum.</title>
        <authorList>
            <person name="Wang G."/>
            <person name="Liu Z."/>
            <person name="Lin R."/>
            <person name="Li E."/>
            <person name="Mao Z."/>
            <person name="Ling J."/>
            <person name="Yin W."/>
            <person name="Xie B."/>
        </authorList>
    </citation>
    <scope>NUCLEOTIDE SEQUENCE [LARGE SCALE GENOMIC DNA]</scope>
    <source>
        <strain evidence="1">PLBJ-1</strain>
    </source>
</reference>
<dbReference type="Proteomes" id="UP000078240">
    <property type="component" value="Unassembled WGS sequence"/>
</dbReference>
<gene>
    <name evidence="1" type="ORF">VFPBJ_03262</name>
</gene>